<keyword evidence="5" id="KW-0472">Membrane</keyword>
<keyword evidence="5" id="KW-1133">Transmembrane helix</keyword>
<evidence type="ECO:0000256" key="2">
    <source>
        <dbReference type="ARBA" id="ARBA00022676"/>
    </source>
</evidence>
<proteinExistence type="inferred from homology"/>
<sequence length="405" mass="45647">MKQPMDLRLPLRRIPYGVGLAFIVVTLILWQFRLPRSNPAPGHISKHQRWAETSGLIRDIYNATLGFEKIFVVGLPSRSDRRDGMVLQAALSDMQIEFIDGIQGKDVPDKAIPISSPDSKRLADGSIGSWRAHLNAAREIVQRNLSSGLILEDDTDWDIRIRDQLHDFALSAHALTQPLRGRPGVYADSTYPQPSEDSPESAPETDFYRLPATTPPTTSPYGDNWDVLWIGHCGMHFPFHHSKTVPKGRVIRLDDETVAPKKNLWTFNIPFTLKESYPEHTRAYHHAQEGVCTLGYALSQRGARKLLHEVGLKGVTDAYDILLRFFCEGEKGRAAGRQCLTTQPALFHHHRTAGRVNGMSDISNHGDNGEFREKAITDMVRWSVRLNVEALLEGRTDFVDQFPDE</sequence>
<dbReference type="GO" id="GO:0016740">
    <property type="term" value="F:transferase activity"/>
    <property type="evidence" value="ECO:0007669"/>
    <property type="project" value="UniProtKB-KW"/>
</dbReference>
<dbReference type="PANTHER" id="PTHR10730:SF53">
    <property type="entry name" value="GLYCOSYLTRANSFERASE 25 FAMILY MEMBER"/>
    <property type="match status" value="1"/>
</dbReference>
<keyword evidence="8" id="KW-1185">Reference proteome</keyword>
<reference evidence="7" key="2">
    <citation type="submission" date="2023-05" db="EMBL/GenBank/DDBJ databases">
        <authorList>
            <consortium name="Lawrence Berkeley National Laboratory"/>
            <person name="Steindorff A."/>
            <person name="Hensen N."/>
            <person name="Bonometti L."/>
            <person name="Westerberg I."/>
            <person name="Brannstrom I.O."/>
            <person name="Guillou S."/>
            <person name="Cros-Aarteil S."/>
            <person name="Calhoun S."/>
            <person name="Haridas S."/>
            <person name="Kuo A."/>
            <person name="Mondo S."/>
            <person name="Pangilinan J."/>
            <person name="Riley R."/>
            <person name="Labutti K."/>
            <person name="Andreopoulos B."/>
            <person name="Lipzen A."/>
            <person name="Chen C."/>
            <person name="Yanf M."/>
            <person name="Daum C."/>
            <person name="Ng V."/>
            <person name="Clum A."/>
            <person name="Ohm R."/>
            <person name="Martin F."/>
            <person name="Silar P."/>
            <person name="Natvig D."/>
            <person name="Lalanne C."/>
            <person name="Gautier V."/>
            <person name="Ament-Velasquez S.L."/>
            <person name="Kruys A."/>
            <person name="Hutchinson M.I."/>
            <person name="Powell A.J."/>
            <person name="Barry K."/>
            <person name="Miller A.N."/>
            <person name="Grigoriev I.V."/>
            <person name="Debuchy R."/>
            <person name="Gladieux P."/>
            <person name="Thoren M.H."/>
            <person name="Johannesson H."/>
        </authorList>
    </citation>
    <scope>NUCLEOTIDE SEQUENCE</scope>
    <source>
        <strain evidence="7">CBS 103.79</strain>
    </source>
</reference>
<organism evidence="7 8">
    <name type="scientific">Staphylotrichum tortipilum</name>
    <dbReference type="NCBI Taxonomy" id="2831512"/>
    <lineage>
        <taxon>Eukaryota</taxon>
        <taxon>Fungi</taxon>
        <taxon>Dikarya</taxon>
        <taxon>Ascomycota</taxon>
        <taxon>Pezizomycotina</taxon>
        <taxon>Sordariomycetes</taxon>
        <taxon>Sordariomycetidae</taxon>
        <taxon>Sordariales</taxon>
        <taxon>Chaetomiaceae</taxon>
        <taxon>Staphylotrichum</taxon>
    </lineage>
</organism>
<dbReference type="PANTHER" id="PTHR10730">
    <property type="entry name" value="PROCOLLAGEN-LYSINE,2-OXOGLUTARATE 5-DIOXYGENASE/GLYCOSYLTRANSFERASE 25 FAMILY MEMBER"/>
    <property type="match status" value="1"/>
</dbReference>
<keyword evidence="2" id="KW-0328">Glycosyltransferase</keyword>
<accession>A0AAN6MEE6</accession>
<feature type="domain" description="Glycosyl transferase family 25" evidence="6">
    <location>
        <begin position="68"/>
        <end position="158"/>
    </location>
</feature>
<name>A0AAN6MEE6_9PEZI</name>
<keyword evidence="3" id="KW-0808">Transferase</keyword>
<evidence type="ECO:0000256" key="4">
    <source>
        <dbReference type="SAM" id="MobiDB-lite"/>
    </source>
</evidence>
<dbReference type="InterPro" id="IPR050757">
    <property type="entry name" value="Collagen_mod_GT25"/>
</dbReference>
<evidence type="ECO:0000313" key="8">
    <source>
        <dbReference type="Proteomes" id="UP001303889"/>
    </source>
</evidence>
<dbReference type="EMBL" id="MU855915">
    <property type="protein sequence ID" value="KAK3898571.1"/>
    <property type="molecule type" value="Genomic_DNA"/>
</dbReference>
<dbReference type="Proteomes" id="UP001303889">
    <property type="component" value="Unassembled WGS sequence"/>
</dbReference>
<dbReference type="AlphaFoldDB" id="A0AAN6MEE6"/>
<evidence type="ECO:0000259" key="6">
    <source>
        <dbReference type="Pfam" id="PF01755"/>
    </source>
</evidence>
<comment type="caution">
    <text evidence="7">The sequence shown here is derived from an EMBL/GenBank/DDBJ whole genome shotgun (WGS) entry which is preliminary data.</text>
</comment>
<dbReference type="CDD" id="cd06532">
    <property type="entry name" value="Glyco_transf_25"/>
    <property type="match status" value="1"/>
</dbReference>
<gene>
    <name evidence="7" type="ORF">C8A05DRAFT_18882</name>
</gene>
<evidence type="ECO:0000313" key="7">
    <source>
        <dbReference type="EMBL" id="KAK3898571.1"/>
    </source>
</evidence>
<dbReference type="Pfam" id="PF01755">
    <property type="entry name" value="Glyco_transf_25"/>
    <property type="match status" value="1"/>
</dbReference>
<reference evidence="7" key="1">
    <citation type="journal article" date="2023" name="Mol. Phylogenet. Evol.">
        <title>Genome-scale phylogeny and comparative genomics of the fungal order Sordariales.</title>
        <authorList>
            <person name="Hensen N."/>
            <person name="Bonometti L."/>
            <person name="Westerberg I."/>
            <person name="Brannstrom I.O."/>
            <person name="Guillou S."/>
            <person name="Cros-Aarteil S."/>
            <person name="Calhoun S."/>
            <person name="Haridas S."/>
            <person name="Kuo A."/>
            <person name="Mondo S."/>
            <person name="Pangilinan J."/>
            <person name="Riley R."/>
            <person name="LaButti K."/>
            <person name="Andreopoulos B."/>
            <person name="Lipzen A."/>
            <person name="Chen C."/>
            <person name="Yan M."/>
            <person name="Daum C."/>
            <person name="Ng V."/>
            <person name="Clum A."/>
            <person name="Steindorff A."/>
            <person name="Ohm R.A."/>
            <person name="Martin F."/>
            <person name="Silar P."/>
            <person name="Natvig D.O."/>
            <person name="Lalanne C."/>
            <person name="Gautier V."/>
            <person name="Ament-Velasquez S.L."/>
            <person name="Kruys A."/>
            <person name="Hutchinson M.I."/>
            <person name="Powell A.J."/>
            <person name="Barry K."/>
            <person name="Miller A.N."/>
            <person name="Grigoriev I.V."/>
            <person name="Debuchy R."/>
            <person name="Gladieux P."/>
            <person name="Hiltunen Thoren M."/>
            <person name="Johannesson H."/>
        </authorList>
    </citation>
    <scope>NUCLEOTIDE SEQUENCE</scope>
    <source>
        <strain evidence="7">CBS 103.79</strain>
    </source>
</reference>
<evidence type="ECO:0000256" key="1">
    <source>
        <dbReference type="ARBA" id="ARBA00006721"/>
    </source>
</evidence>
<feature type="region of interest" description="Disordered" evidence="4">
    <location>
        <begin position="181"/>
        <end position="206"/>
    </location>
</feature>
<dbReference type="InterPro" id="IPR002654">
    <property type="entry name" value="Glyco_trans_25"/>
</dbReference>
<feature type="transmembrane region" description="Helical" evidence="5">
    <location>
        <begin position="14"/>
        <end position="32"/>
    </location>
</feature>
<keyword evidence="5" id="KW-0812">Transmembrane</keyword>
<evidence type="ECO:0000256" key="3">
    <source>
        <dbReference type="ARBA" id="ARBA00022679"/>
    </source>
</evidence>
<evidence type="ECO:0000256" key="5">
    <source>
        <dbReference type="SAM" id="Phobius"/>
    </source>
</evidence>
<comment type="similarity">
    <text evidence="1">Belongs to the glycosyltransferase 25 family.</text>
</comment>
<protein>
    <recommendedName>
        <fullName evidence="6">Glycosyl transferase family 25 domain-containing protein</fullName>
    </recommendedName>
</protein>